<keyword evidence="4" id="KW-0804">Transcription</keyword>
<dbReference type="SUPFAM" id="SSF53850">
    <property type="entry name" value="Periplasmic binding protein-like II"/>
    <property type="match status" value="1"/>
</dbReference>
<evidence type="ECO:0000259" key="5">
    <source>
        <dbReference type="PROSITE" id="PS50931"/>
    </source>
</evidence>
<name>A0ABZ2KDW6_9BACT</name>
<evidence type="ECO:0000256" key="1">
    <source>
        <dbReference type="ARBA" id="ARBA00009437"/>
    </source>
</evidence>
<dbReference type="Pfam" id="PF00126">
    <property type="entry name" value="HTH_1"/>
    <property type="match status" value="1"/>
</dbReference>
<dbReference type="InterPro" id="IPR036388">
    <property type="entry name" value="WH-like_DNA-bd_sf"/>
</dbReference>
<dbReference type="PRINTS" id="PR00039">
    <property type="entry name" value="HTHLYSR"/>
</dbReference>
<dbReference type="CDD" id="cd08414">
    <property type="entry name" value="PBP2_LTTR_aromatics_like"/>
    <property type="match status" value="1"/>
</dbReference>
<dbReference type="Gene3D" id="3.40.190.10">
    <property type="entry name" value="Periplasmic binding protein-like II"/>
    <property type="match status" value="2"/>
</dbReference>
<dbReference type="InterPro" id="IPR036390">
    <property type="entry name" value="WH_DNA-bd_sf"/>
</dbReference>
<proteinExistence type="inferred from homology"/>
<reference evidence="6 7" key="1">
    <citation type="submission" date="2021-12" db="EMBL/GenBank/DDBJ databases">
        <title>Discovery of the Pendulisporaceae a myxobacterial family with distinct sporulation behavior and unique specialized metabolism.</title>
        <authorList>
            <person name="Garcia R."/>
            <person name="Popoff A."/>
            <person name="Bader C.D."/>
            <person name="Loehr J."/>
            <person name="Walesch S."/>
            <person name="Walt C."/>
            <person name="Boldt J."/>
            <person name="Bunk B."/>
            <person name="Haeckl F.J.F.P.J."/>
            <person name="Gunesch A.P."/>
            <person name="Birkelbach J."/>
            <person name="Nuebel U."/>
            <person name="Pietschmann T."/>
            <person name="Bach T."/>
            <person name="Mueller R."/>
        </authorList>
    </citation>
    <scope>NUCLEOTIDE SEQUENCE [LARGE SCALE GENOMIC DNA]</scope>
    <source>
        <strain evidence="6 7">MSr12523</strain>
    </source>
</reference>
<evidence type="ECO:0000313" key="6">
    <source>
        <dbReference type="EMBL" id="WXA95513.1"/>
    </source>
</evidence>
<organism evidence="6 7">
    <name type="scientific">Pendulispora brunnea</name>
    <dbReference type="NCBI Taxonomy" id="2905690"/>
    <lineage>
        <taxon>Bacteria</taxon>
        <taxon>Pseudomonadati</taxon>
        <taxon>Myxococcota</taxon>
        <taxon>Myxococcia</taxon>
        <taxon>Myxococcales</taxon>
        <taxon>Sorangiineae</taxon>
        <taxon>Pendulisporaceae</taxon>
        <taxon>Pendulispora</taxon>
    </lineage>
</organism>
<dbReference type="InterPro" id="IPR000847">
    <property type="entry name" value="LysR_HTH_N"/>
</dbReference>
<gene>
    <name evidence="6" type="ORF">LZC95_01485</name>
</gene>
<feature type="domain" description="HTH lysR-type" evidence="5">
    <location>
        <begin position="1"/>
        <end position="58"/>
    </location>
</feature>
<dbReference type="Pfam" id="PF03466">
    <property type="entry name" value="LysR_substrate"/>
    <property type="match status" value="1"/>
</dbReference>
<evidence type="ECO:0000256" key="2">
    <source>
        <dbReference type="ARBA" id="ARBA00023015"/>
    </source>
</evidence>
<dbReference type="SUPFAM" id="SSF46785">
    <property type="entry name" value="Winged helix' DNA-binding domain"/>
    <property type="match status" value="1"/>
</dbReference>
<accession>A0ABZ2KDW6</accession>
<dbReference type="InterPro" id="IPR005119">
    <property type="entry name" value="LysR_subst-bd"/>
</dbReference>
<evidence type="ECO:0000256" key="4">
    <source>
        <dbReference type="ARBA" id="ARBA00023163"/>
    </source>
</evidence>
<evidence type="ECO:0000313" key="7">
    <source>
        <dbReference type="Proteomes" id="UP001379533"/>
    </source>
</evidence>
<keyword evidence="3" id="KW-0238">DNA-binding</keyword>
<comment type="similarity">
    <text evidence="1">Belongs to the LysR transcriptional regulatory family.</text>
</comment>
<keyword evidence="7" id="KW-1185">Reference proteome</keyword>
<dbReference type="PROSITE" id="PS50931">
    <property type="entry name" value="HTH_LYSR"/>
    <property type="match status" value="1"/>
</dbReference>
<dbReference type="Gene3D" id="1.10.10.10">
    <property type="entry name" value="Winged helix-like DNA-binding domain superfamily/Winged helix DNA-binding domain"/>
    <property type="match status" value="1"/>
</dbReference>
<dbReference type="RefSeq" id="WP_394846118.1">
    <property type="nucleotide sequence ID" value="NZ_CP089982.1"/>
</dbReference>
<dbReference type="PANTHER" id="PTHR30346:SF28">
    <property type="entry name" value="HTH-TYPE TRANSCRIPTIONAL REGULATOR CYNR"/>
    <property type="match status" value="1"/>
</dbReference>
<dbReference type="Proteomes" id="UP001379533">
    <property type="component" value="Chromosome"/>
</dbReference>
<protein>
    <submittedName>
        <fullName evidence="6">LysR substrate-binding domain-containing protein</fullName>
    </submittedName>
</protein>
<evidence type="ECO:0000256" key="3">
    <source>
        <dbReference type="ARBA" id="ARBA00023125"/>
    </source>
</evidence>
<keyword evidence="2" id="KW-0805">Transcription regulation</keyword>
<dbReference type="PANTHER" id="PTHR30346">
    <property type="entry name" value="TRANSCRIPTIONAL DUAL REGULATOR HCAR-RELATED"/>
    <property type="match status" value="1"/>
</dbReference>
<dbReference type="EMBL" id="CP089982">
    <property type="protein sequence ID" value="WXA95513.1"/>
    <property type="molecule type" value="Genomic_DNA"/>
</dbReference>
<sequence length="317" mass="35935">MKFEWLRSFVVLAERLHFGAAAQLLNLSQPALSNQIRQLEEQLGAPLFDRGRHGAKLTDVGRVFLEEARGLLQHADRVVETGRRAARGETGHLVVGFGFATIVLVPRLVSKFRKRRPEARIDLHEMSSHDQIDALRAGRMHVGFIRMPISKEFRQLPVLEDRLMLIVPALAAKRERPRAANLADYARAPFIMPRRSLSVNLHDHIFRMCSKYGFHPRVVQEANEDRTIPALVAAGLGVALIPESQLRPRIEGITVHALDDEMARWRVGAAWRRSRGGPLTMEFLEILKSELNRAQTERSMADEAYEGRKARVNMKPS</sequence>